<name>A0AAV9ZVS3_9AGAR</name>
<dbReference type="InterPro" id="IPR000719">
    <property type="entry name" value="Prot_kinase_dom"/>
</dbReference>
<dbReference type="InterPro" id="IPR051681">
    <property type="entry name" value="Ser/Thr_Kinases-Pseudokinases"/>
</dbReference>
<sequence>MSSGSSSDEPTDSDILFNFWAMVLDPDEDLWLFEEEDDPELERRFPNAPELLLRDTEMLFRSNEFPYDLAKTLRNRRSDMDSHNVQRAGRLAHLDTPTRLRFITWLFIVVGHCMKNPSEFNISTAIRSWKQCINLPRPASNQNDISCCSGCSEVALELWLQTMLQVYTSTYLALLPWGSPCNCLHRRLAACSPSSPTMLTPKVLHSLHLRTFTPAWPSLLWVLFCMMKTEMSMSKRRETFLSLVYDERNRDILIWDNAAQDVLFWHPNRVKAGAFKEDWYRYANEIDHKTWAKIAMVTRVTDYSELRLEYGHDFSLRIRAWYLVCSASMDIPPILFEIFASAFNLDDESDFHADSQSWTKILNIIHQPTMIPTPLLNVTPAKEFWNQVGLDKRLDDWLNMHVHYKCNAIWHAPGGSSIVKRVELMADINYNIPQVRGPYVVASVYKRLIRNWPQLASEPNTRYTPRLFSQHRSDFQNVLDQMKFIPLEVAMGLNPLATIHSFATDLHSYAIDSLNFVTMKFVKALQDRVLYDQFLLYRDHEAQEILDFLQDLLDIQLFSGIQPFLFKAMLRLSRASRLYPRCFTLTGLQKIGKQVAGGGYGDIWKGLLRGQSVCIKMMRIFQKDDIQIAMKEFGAEALIWRQLCHPNLLPFFGLYFIEERLCLISPWMDDGNIMEYLKRNSVDQSHRISMILDVVLGLEHLHKQATIHGDLKGINILVTPSGRACIADFGLTIIVNAMTLRLSNSTTINRAGTARYQAPELVEPESNGRKTFHTDIYALACVCYEILTGKIPFYECSNEIKVMMNVMAGKRPSRPSGTEALDCLWELIQRCWNGDPTMRPSATEIVGQLTEPKIGATTTSSTTDWDHEFTAQFRRSLNMEPLLPSVNQLERMIFGAGKTIICFFWSTQADWCRQRKLNVSTVNSSSELIFDLSPQDAKNASRIEFRPWKRWTKAQRIYTHQTLRGIMAENDVGRFN</sequence>
<dbReference type="GO" id="GO:0004674">
    <property type="term" value="F:protein serine/threonine kinase activity"/>
    <property type="evidence" value="ECO:0007669"/>
    <property type="project" value="TreeGrafter"/>
</dbReference>
<reference evidence="2 3" key="1">
    <citation type="journal article" date="2024" name="J Genomics">
        <title>Draft genome sequencing and assembly of Favolaschia claudopus CIRM-BRFM 2984 isolated from oak limbs.</title>
        <authorList>
            <person name="Navarro D."/>
            <person name="Drula E."/>
            <person name="Chaduli D."/>
            <person name="Cazenave R."/>
            <person name="Ahrendt S."/>
            <person name="Wang J."/>
            <person name="Lipzen A."/>
            <person name="Daum C."/>
            <person name="Barry K."/>
            <person name="Grigoriev I.V."/>
            <person name="Favel A."/>
            <person name="Rosso M.N."/>
            <person name="Martin F."/>
        </authorList>
    </citation>
    <scope>NUCLEOTIDE SEQUENCE [LARGE SCALE GENOMIC DNA]</scope>
    <source>
        <strain evidence="2 3">CIRM-BRFM 2984</strain>
    </source>
</reference>
<dbReference type="InterPro" id="IPR001245">
    <property type="entry name" value="Ser-Thr/Tyr_kinase_cat_dom"/>
</dbReference>
<dbReference type="PANTHER" id="PTHR44329">
    <property type="entry name" value="SERINE/THREONINE-PROTEIN KINASE TNNI3K-RELATED"/>
    <property type="match status" value="1"/>
</dbReference>
<evidence type="ECO:0000313" key="3">
    <source>
        <dbReference type="Proteomes" id="UP001362999"/>
    </source>
</evidence>
<keyword evidence="3" id="KW-1185">Reference proteome</keyword>
<dbReference type="SMART" id="SM00220">
    <property type="entry name" value="S_TKc"/>
    <property type="match status" value="1"/>
</dbReference>
<accession>A0AAV9ZVS3</accession>
<organism evidence="2 3">
    <name type="scientific">Favolaschia claudopus</name>
    <dbReference type="NCBI Taxonomy" id="2862362"/>
    <lineage>
        <taxon>Eukaryota</taxon>
        <taxon>Fungi</taxon>
        <taxon>Dikarya</taxon>
        <taxon>Basidiomycota</taxon>
        <taxon>Agaricomycotina</taxon>
        <taxon>Agaricomycetes</taxon>
        <taxon>Agaricomycetidae</taxon>
        <taxon>Agaricales</taxon>
        <taxon>Marasmiineae</taxon>
        <taxon>Mycenaceae</taxon>
        <taxon>Favolaschia</taxon>
    </lineage>
</organism>
<dbReference type="InterPro" id="IPR011009">
    <property type="entry name" value="Kinase-like_dom_sf"/>
</dbReference>
<evidence type="ECO:0000259" key="1">
    <source>
        <dbReference type="PROSITE" id="PS50011"/>
    </source>
</evidence>
<protein>
    <submittedName>
        <fullName evidence="2">Kinase domain-containing protein</fullName>
    </submittedName>
</protein>
<dbReference type="Gene3D" id="1.10.510.10">
    <property type="entry name" value="Transferase(Phosphotransferase) domain 1"/>
    <property type="match status" value="1"/>
</dbReference>
<gene>
    <name evidence="2" type="ORF">R3P38DRAFT_2569556</name>
</gene>
<dbReference type="Pfam" id="PF07714">
    <property type="entry name" value="PK_Tyr_Ser-Thr"/>
    <property type="match status" value="1"/>
</dbReference>
<keyword evidence="2" id="KW-0418">Kinase</keyword>
<dbReference type="EMBL" id="JAWWNJ010000109">
    <property type="protein sequence ID" value="KAK6992510.1"/>
    <property type="molecule type" value="Genomic_DNA"/>
</dbReference>
<dbReference type="Proteomes" id="UP001362999">
    <property type="component" value="Unassembled WGS sequence"/>
</dbReference>
<dbReference type="SUPFAM" id="SSF56112">
    <property type="entry name" value="Protein kinase-like (PK-like)"/>
    <property type="match status" value="1"/>
</dbReference>
<comment type="caution">
    <text evidence="2">The sequence shown here is derived from an EMBL/GenBank/DDBJ whole genome shotgun (WGS) entry which is preliminary data.</text>
</comment>
<dbReference type="AlphaFoldDB" id="A0AAV9ZVS3"/>
<evidence type="ECO:0000313" key="2">
    <source>
        <dbReference type="EMBL" id="KAK6992510.1"/>
    </source>
</evidence>
<proteinExistence type="predicted"/>
<dbReference type="PROSITE" id="PS50011">
    <property type="entry name" value="PROTEIN_KINASE_DOM"/>
    <property type="match status" value="1"/>
</dbReference>
<keyword evidence="2" id="KW-0808">Transferase</keyword>
<feature type="domain" description="Protein kinase" evidence="1">
    <location>
        <begin position="589"/>
        <end position="854"/>
    </location>
</feature>
<dbReference type="GO" id="GO:0005524">
    <property type="term" value="F:ATP binding"/>
    <property type="evidence" value="ECO:0007669"/>
    <property type="project" value="InterPro"/>
</dbReference>